<name>A0A848KRN4_9ACTN</name>
<dbReference type="Pfam" id="PF05368">
    <property type="entry name" value="NmrA"/>
    <property type="match status" value="1"/>
</dbReference>
<dbReference type="AlphaFoldDB" id="A0A848KRN4"/>
<dbReference type="Gene3D" id="3.90.25.10">
    <property type="entry name" value="UDP-galactose 4-epimerase, domain 1"/>
    <property type="match status" value="1"/>
</dbReference>
<protein>
    <submittedName>
        <fullName evidence="2">SDR family oxidoreductase</fullName>
    </submittedName>
</protein>
<dbReference type="CDD" id="cd05269">
    <property type="entry name" value="TMR_SDR_a"/>
    <property type="match status" value="1"/>
</dbReference>
<reference evidence="2 3" key="1">
    <citation type="submission" date="2020-04" db="EMBL/GenBank/DDBJ databases">
        <title>Gordonia sp. nov. TBRC 11910.</title>
        <authorList>
            <person name="Suriyachadkun C."/>
        </authorList>
    </citation>
    <scope>NUCLEOTIDE SEQUENCE [LARGE SCALE GENOMIC DNA]</scope>
    <source>
        <strain evidence="2 3">TBRC 11910</strain>
    </source>
</reference>
<dbReference type="InterPro" id="IPR036291">
    <property type="entry name" value="NAD(P)-bd_dom_sf"/>
</dbReference>
<dbReference type="Gene3D" id="3.40.50.720">
    <property type="entry name" value="NAD(P)-binding Rossmann-like Domain"/>
    <property type="match status" value="1"/>
</dbReference>
<evidence type="ECO:0000259" key="1">
    <source>
        <dbReference type="Pfam" id="PF05368"/>
    </source>
</evidence>
<dbReference type="InterPro" id="IPR052718">
    <property type="entry name" value="NmrA-type_oxidoreductase"/>
</dbReference>
<dbReference type="Proteomes" id="UP000550729">
    <property type="component" value="Unassembled WGS sequence"/>
</dbReference>
<sequence length="284" mass="28550">MTTYAVTGATGGLGSSAIDALLSSGIDAADVVAIVRDPAKAATLADAGVTVRRADYDDVDALTAALSGVDRLLFVSGSEIGRRATQHANVIAAAKAAGVPFVAYTSLLRADDSSLSLAEEHRATEQALAESGINHSLLRNGWYWENYVASAGPASESGTLYGAAGDGRVAAAARADYAKAAAAVLTSDAPRAVYELAGDVSLSYPQIAAQISDASGKPVAYQNLSEGDYAGALVGAGLPEPVAAMLADSDTGVSNGQLDSASTDLVDLIGGPATSFAQVLRTAL</sequence>
<keyword evidence="3" id="KW-1185">Reference proteome</keyword>
<proteinExistence type="predicted"/>
<organism evidence="2 3">
    <name type="scientific">Gordonia asplenii</name>
    <dbReference type="NCBI Taxonomy" id="2725283"/>
    <lineage>
        <taxon>Bacteria</taxon>
        <taxon>Bacillati</taxon>
        <taxon>Actinomycetota</taxon>
        <taxon>Actinomycetes</taxon>
        <taxon>Mycobacteriales</taxon>
        <taxon>Gordoniaceae</taxon>
        <taxon>Gordonia</taxon>
    </lineage>
</organism>
<dbReference type="PANTHER" id="PTHR47129">
    <property type="entry name" value="QUINONE OXIDOREDUCTASE 2"/>
    <property type="match status" value="1"/>
</dbReference>
<dbReference type="RefSeq" id="WP_170193421.1">
    <property type="nucleotide sequence ID" value="NZ_JABBNB010000005.1"/>
</dbReference>
<feature type="domain" description="NmrA-like" evidence="1">
    <location>
        <begin position="5"/>
        <end position="247"/>
    </location>
</feature>
<evidence type="ECO:0000313" key="2">
    <source>
        <dbReference type="EMBL" id="NMO00922.1"/>
    </source>
</evidence>
<comment type="caution">
    <text evidence="2">The sequence shown here is derived from an EMBL/GenBank/DDBJ whole genome shotgun (WGS) entry which is preliminary data.</text>
</comment>
<dbReference type="PANTHER" id="PTHR47129:SF1">
    <property type="entry name" value="NMRA-LIKE DOMAIN-CONTAINING PROTEIN"/>
    <property type="match status" value="1"/>
</dbReference>
<dbReference type="EMBL" id="JABBNB010000005">
    <property type="protein sequence ID" value="NMO00922.1"/>
    <property type="molecule type" value="Genomic_DNA"/>
</dbReference>
<accession>A0A848KRN4</accession>
<evidence type="ECO:0000313" key="3">
    <source>
        <dbReference type="Proteomes" id="UP000550729"/>
    </source>
</evidence>
<gene>
    <name evidence="2" type="ORF">HH308_06805</name>
</gene>
<dbReference type="InterPro" id="IPR008030">
    <property type="entry name" value="NmrA-like"/>
</dbReference>
<dbReference type="SUPFAM" id="SSF51735">
    <property type="entry name" value="NAD(P)-binding Rossmann-fold domains"/>
    <property type="match status" value="1"/>
</dbReference>